<name>A0A835CGH4_9FABA</name>
<dbReference type="AlphaFoldDB" id="A0A835CGH4"/>
<evidence type="ECO:0000313" key="1">
    <source>
        <dbReference type="EMBL" id="KAF7842156.1"/>
    </source>
</evidence>
<reference evidence="1" key="1">
    <citation type="submission" date="2020-09" db="EMBL/GenBank/DDBJ databases">
        <title>Genome-Enabled Discovery of Anthraquinone Biosynthesis in Senna tora.</title>
        <authorList>
            <person name="Kang S.-H."/>
            <person name="Pandey R.P."/>
            <person name="Lee C.-M."/>
            <person name="Sim J.-S."/>
            <person name="Jeong J.-T."/>
            <person name="Choi B.-S."/>
            <person name="Jung M."/>
            <person name="Ginzburg D."/>
            <person name="Zhao K."/>
            <person name="Won S.Y."/>
            <person name="Oh T.-J."/>
            <person name="Yu Y."/>
            <person name="Kim N.-H."/>
            <person name="Lee O.R."/>
            <person name="Lee T.-H."/>
            <person name="Bashyal P."/>
            <person name="Kim T.-S."/>
            <person name="Lee W.-H."/>
            <person name="Kawkins C."/>
            <person name="Kim C.-K."/>
            <person name="Kim J.S."/>
            <person name="Ahn B.O."/>
            <person name="Rhee S.Y."/>
            <person name="Sohng J.K."/>
        </authorList>
    </citation>
    <scope>NUCLEOTIDE SEQUENCE</scope>
    <source>
        <tissue evidence="1">Leaf</tissue>
    </source>
</reference>
<protein>
    <submittedName>
        <fullName evidence="1">Uncharacterized protein</fullName>
    </submittedName>
</protein>
<organism evidence="1 2">
    <name type="scientific">Senna tora</name>
    <dbReference type="NCBI Taxonomy" id="362788"/>
    <lineage>
        <taxon>Eukaryota</taxon>
        <taxon>Viridiplantae</taxon>
        <taxon>Streptophyta</taxon>
        <taxon>Embryophyta</taxon>
        <taxon>Tracheophyta</taxon>
        <taxon>Spermatophyta</taxon>
        <taxon>Magnoliopsida</taxon>
        <taxon>eudicotyledons</taxon>
        <taxon>Gunneridae</taxon>
        <taxon>Pentapetalae</taxon>
        <taxon>rosids</taxon>
        <taxon>fabids</taxon>
        <taxon>Fabales</taxon>
        <taxon>Fabaceae</taxon>
        <taxon>Caesalpinioideae</taxon>
        <taxon>Cassia clade</taxon>
        <taxon>Senna</taxon>
    </lineage>
</organism>
<sequence>MASDDTVNSSSPNVLVTVPIPRSFPDTSKIEAFDGKNFRR</sequence>
<comment type="caution">
    <text evidence="1">The sequence shown here is derived from an EMBL/GenBank/DDBJ whole genome shotgun (WGS) entry which is preliminary data.</text>
</comment>
<proteinExistence type="predicted"/>
<evidence type="ECO:0000313" key="2">
    <source>
        <dbReference type="Proteomes" id="UP000634136"/>
    </source>
</evidence>
<dbReference type="Proteomes" id="UP000634136">
    <property type="component" value="Unassembled WGS sequence"/>
</dbReference>
<accession>A0A835CGH4</accession>
<gene>
    <name evidence="1" type="ORF">G2W53_004454</name>
</gene>
<keyword evidence="2" id="KW-1185">Reference proteome</keyword>
<dbReference type="EMBL" id="JAAIUW010000002">
    <property type="protein sequence ID" value="KAF7842156.1"/>
    <property type="molecule type" value="Genomic_DNA"/>
</dbReference>